<comment type="caution">
    <text evidence="2">The sequence shown here is derived from an EMBL/GenBank/DDBJ whole genome shotgun (WGS) entry which is preliminary data.</text>
</comment>
<protein>
    <recommendedName>
        <fullName evidence="4">Retrotransposon gag domain-containing protein</fullName>
    </recommendedName>
</protein>
<organism evidence="2 3">
    <name type="scientific">Metarhizium robertsii</name>
    <dbReference type="NCBI Taxonomy" id="568076"/>
    <lineage>
        <taxon>Eukaryota</taxon>
        <taxon>Fungi</taxon>
        <taxon>Dikarya</taxon>
        <taxon>Ascomycota</taxon>
        <taxon>Pezizomycotina</taxon>
        <taxon>Sordariomycetes</taxon>
        <taxon>Hypocreomycetidae</taxon>
        <taxon>Hypocreales</taxon>
        <taxon>Clavicipitaceae</taxon>
        <taxon>Metarhizium</taxon>
    </lineage>
</organism>
<dbReference type="Proteomes" id="UP000030151">
    <property type="component" value="Unassembled WGS sequence"/>
</dbReference>
<dbReference type="EMBL" id="JELW01000019">
    <property type="protein sequence ID" value="EXU99358.1"/>
    <property type="molecule type" value="Genomic_DNA"/>
</dbReference>
<evidence type="ECO:0000313" key="2">
    <source>
        <dbReference type="EMBL" id="EXU99358.1"/>
    </source>
</evidence>
<evidence type="ECO:0000256" key="1">
    <source>
        <dbReference type="SAM" id="MobiDB-lite"/>
    </source>
</evidence>
<sequence length="345" mass="38809">MENNSQDGGSPSRTTQMPVQMMNQMSEQLNAIHRDQQHIRNERDNDREETRAQVQALESAIATPNHTSSEDIVNSVLQRLGLVPLVLNTTSPANIHSPQQGQLPAKKKPTLPNPQRLDRTRKLFCPWLLQMRSKLHVDGPALGGSFDQFVYIYSQLDKTPQAIAAAYLEKGGLDGLSNPVDFLKYMSTCYADPNIEQRALSRLETIRQGPQENFAIFLPKFEKELADSGGASWDNAVKINFLKRVISGELRSHLAGQLSLLTKRSNPSELISTNFDSIIVAENSQVVKLRARTRFQRLRTHSRHLQERKRPQTRWIGTTKIGKAGSKHNPGKTKNKTGFSCYRCG</sequence>
<reference evidence="2 3" key="1">
    <citation type="submission" date="2014-02" db="EMBL/GenBank/DDBJ databases">
        <title>The genome sequence of the entomopathogenic fungus Metarhizium robertsii ARSEF 2575.</title>
        <authorList>
            <person name="Giuliano Garisto Donzelli B."/>
            <person name="Roe B.A."/>
            <person name="Macmil S.L."/>
            <person name="Krasnoff S.B."/>
            <person name="Gibson D.M."/>
        </authorList>
    </citation>
    <scope>NUCLEOTIDE SEQUENCE [LARGE SCALE GENOMIC DNA]</scope>
    <source>
        <strain evidence="2 3">ARSEF 2575</strain>
    </source>
</reference>
<evidence type="ECO:0008006" key="4">
    <source>
        <dbReference type="Google" id="ProtNLM"/>
    </source>
</evidence>
<name>A0A014PPA5_9HYPO</name>
<dbReference type="AlphaFoldDB" id="A0A014PPA5"/>
<feature type="region of interest" description="Disordered" evidence="1">
    <location>
        <begin position="93"/>
        <end position="116"/>
    </location>
</feature>
<accession>A0A014PPA5</accession>
<proteinExistence type="predicted"/>
<dbReference type="HOGENOM" id="CLU_055316_0_0_1"/>
<gene>
    <name evidence="2" type="ORF">X797_007494</name>
</gene>
<evidence type="ECO:0000313" key="3">
    <source>
        <dbReference type="Proteomes" id="UP000030151"/>
    </source>
</evidence>
<feature type="compositionally biased region" description="Polar residues" evidence="1">
    <location>
        <begin position="93"/>
        <end position="102"/>
    </location>
</feature>